<dbReference type="InterPro" id="IPR036388">
    <property type="entry name" value="WH-like_DNA-bd_sf"/>
</dbReference>
<evidence type="ECO:0000313" key="7">
    <source>
        <dbReference type="Proteomes" id="UP001158049"/>
    </source>
</evidence>
<comment type="similarity">
    <text evidence="1">Belongs to the LysR transcriptional regulatory family.</text>
</comment>
<feature type="domain" description="HTH lysR-type" evidence="5">
    <location>
        <begin position="1"/>
        <end position="58"/>
    </location>
</feature>
<name>A0ABY1QDP2_9BURK</name>
<organism evidence="6 7">
    <name type="scientific">Noviherbaspirillum suwonense</name>
    <dbReference type="NCBI Taxonomy" id="1224511"/>
    <lineage>
        <taxon>Bacteria</taxon>
        <taxon>Pseudomonadati</taxon>
        <taxon>Pseudomonadota</taxon>
        <taxon>Betaproteobacteria</taxon>
        <taxon>Burkholderiales</taxon>
        <taxon>Oxalobacteraceae</taxon>
        <taxon>Noviherbaspirillum</taxon>
    </lineage>
</organism>
<keyword evidence="2" id="KW-0805">Transcription regulation</keyword>
<dbReference type="Proteomes" id="UP001158049">
    <property type="component" value="Unassembled WGS sequence"/>
</dbReference>
<dbReference type="SUPFAM" id="SSF46785">
    <property type="entry name" value="Winged helix' DNA-binding domain"/>
    <property type="match status" value="1"/>
</dbReference>
<dbReference type="InterPro" id="IPR036390">
    <property type="entry name" value="WH_DNA-bd_sf"/>
</dbReference>
<evidence type="ECO:0000256" key="2">
    <source>
        <dbReference type="ARBA" id="ARBA00023015"/>
    </source>
</evidence>
<dbReference type="SUPFAM" id="SSF53850">
    <property type="entry name" value="Periplasmic binding protein-like II"/>
    <property type="match status" value="1"/>
</dbReference>
<dbReference type="PROSITE" id="PS50931">
    <property type="entry name" value="HTH_LYSR"/>
    <property type="match status" value="1"/>
</dbReference>
<dbReference type="EMBL" id="FXUL01000012">
    <property type="protein sequence ID" value="SMP66554.1"/>
    <property type="molecule type" value="Genomic_DNA"/>
</dbReference>
<dbReference type="Pfam" id="PF00126">
    <property type="entry name" value="HTH_1"/>
    <property type="match status" value="1"/>
</dbReference>
<evidence type="ECO:0000313" key="6">
    <source>
        <dbReference type="EMBL" id="SMP66554.1"/>
    </source>
</evidence>
<sequence length="299" mass="32853">MDLHHLRYLLALAEHQSFRKAADALFLTQPALSRSLQALEQELGVPLIDRKGRRNTLTAYGRQVEQSARRILSETAELRRSVAQLKDGSLGTISVGFGPTPAAILMTPFLRQMAAAYPRVQVNVSRGSVDLLVQALRSETVDIIAVDLRALPSSPDLDVALLPPLRGGFLCRAGHPLLDYASIDLSMLREHPVISTPLSDEISRGLVVELGANAHPTRLMTISSEDIPSLLDIVETTEAVFFGIFRCAKSRIEEGRVREIQVAPHAERLGRYALASVAGRSELPVVDAFRDFAHRHFGE</sequence>
<keyword evidence="3 6" id="KW-0238">DNA-binding</keyword>
<dbReference type="Pfam" id="PF03466">
    <property type="entry name" value="LysR_substrate"/>
    <property type="match status" value="1"/>
</dbReference>
<dbReference type="GO" id="GO:0003677">
    <property type="term" value="F:DNA binding"/>
    <property type="evidence" value="ECO:0007669"/>
    <property type="project" value="UniProtKB-KW"/>
</dbReference>
<dbReference type="Gene3D" id="1.10.10.10">
    <property type="entry name" value="Winged helix-like DNA-binding domain superfamily/Winged helix DNA-binding domain"/>
    <property type="match status" value="1"/>
</dbReference>
<evidence type="ECO:0000259" key="5">
    <source>
        <dbReference type="PROSITE" id="PS50931"/>
    </source>
</evidence>
<protein>
    <submittedName>
        <fullName evidence="6">DNA-binding transcriptional regulator, LysR family</fullName>
    </submittedName>
</protein>
<gene>
    <name evidence="6" type="ORF">SAMN06295970_11216</name>
</gene>
<dbReference type="PANTHER" id="PTHR30419:SF30">
    <property type="entry name" value="LYSR FAMILY TRANSCRIPTIONAL REGULATOR"/>
    <property type="match status" value="1"/>
</dbReference>
<accession>A0ABY1QDP2</accession>
<dbReference type="InterPro" id="IPR050950">
    <property type="entry name" value="HTH-type_LysR_regulators"/>
</dbReference>
<dbReference type="Gene3D" id="3.40.190.290">
    <property type="match status" value="1"/>
</dbReference>
<dbReference type="InterPro" id="IPR000847">
    <property type="entry name" value="LysR_HTH_N"/>
</dbReference>
<dbReference type="RefSeq" id="WP_283443218.1">
    <property type="nucleotide sequence ID" value="NZ_FXUL01000012.1"/>
</dbReference>
<dbReference type="PANTHER" id="PTHR30419">
    <property type="entry name" value="HTH-TYPE TRANSCRIPTIONAL REGULATOR YBHD"/>
    <property type="match status" value="1"/>
</dbReference>
<comment type="caution">
    <text evidence="6">The sequence shown here is derived from an EMBL/GenBank/DDBJ whole genome shotgun (WGS) entry which is preliminary data.</text>
</comment>
<proteinExistence type="inferred from homology"/>
<keyword evidence="7" id="KW-1185">Reference proteome</keyword>
<dbReference type="PRINTS" id="PR00039">
    <property type="entry name" value="HTHLYSR"/>
</dbReference>
<evidence type="ECO:0000256" key="1">
    <source>
        <dbReference type="ARBA" id="ARBA00009437"/>
    </source>
</evidence>
<dbReference type="CDD" id="cd05466">
    <property type="entry name" value="PBP2_LTTR_substrate"/>
    <property type="match status" value="1"/>
</dbReference>
<evidence type="ECO:0000256" key="4">
    <source>
        <dbReference type="ARBA" id="ARBA00023163"/>
    </source>
</evidence>
<dbReference type="InterPro" id="IPR005119">
    <property type="entry name" value="LysR_subst-bd"/>
</dbReference>
<reference evidence="6 7" key="1">
    <citation type="submission" date="2017-05" db="EMBL/GenBank/DDBJ databases">
        <authorList>
            <person name="Varghese N."/>
            <person name="Submissions S."/>
        </authorList>
    </citation>
    <scope>NUCLEOTIDE SEQUENCE [LARGE SCALE GENOMIC DNA]</scope>
    <source>
        <strain evidence="6 7">DSM 26001</strain>
    </source>
</reference>
<keyword evidence="4" id="KW-0804">Transcription</keyword>
<evidence type="ECO:0000256" key="3">
    <source>
        <dbReference type="ARBA" id="ARBA00023125"/>
    </source>
</evidence>